<dbReference type="AlphaFoldDB" id="A0A4S8F9V8"/>
<reference evidence="8 9" key="1">
    <citation type="journal article" date="2015" name="Antonie Van Leeuwenhoek">
        <title>Lampropedia puyangensis sp. nov., isolated from symptomatic bark of Populus ? euramericana canker and emended description of Lampropedia hyalina (Ehrenberg 1832) Lee et al. 2004.</title>
        <authorList>
            <person name="Li Y."/>
            <person name="Wang T."/>
            <person name="Piao C.G."/>
            <person name="Wang L.F."/>
            <person name="Tian G.Z."/>
            <person name="Zhu T.H."/>
            <person name="Guo M.W."/>
        </authorList>
    </citation>
    <scope>NUCLEOTIDE SEQUENCE [LARGE SCALE GENOMIC DNA]</scope>
    <source>
        <strain evidence="8 9">2-bin</strain>
    </source>
</reference>
<dbReference type="SUPFAM" id="SSF52172">
    <property type="entry name" value="CheY-like"/>
    <property type="match status" value="1"/>
</dbReference>
<protein>
    <submittedName>
        <fullName evidence="8">Response regulator transcription factor</fullName>
    </submittedName>
</protein>
<dbReference type="GO" id="GO:0000976">
    <property type="term" value="F:transcription cis-regulatory region binding"/>
    <property type="evidence" value="ECO:0007669"/>
    <property type="project" value="TreeGrafter"/>
</dbReference>
<dbReference type="PANTHER" id="PTHR48111">
    <property type="entry name" value="REGULATOR OF RPOS"/>
    <property type="match status" value="1"/>
</dbReference>
<dbReference type="EMBL" id="STFG01000002">
    <property type="protein sequence ID" value="THU04388.1"/>
    <property type="molecule type" value="Genomic_DNA"/>
</dbReference>
<keyword evidence="4" id="KW-0597">Phosphoprotein</keyword>
<gene>
    <name evidence="8" type="ORF">E9531_03035</name>
</gene>
<dbReference type="Gene3D" id="1.10.10.10">
    <property type="entry name" value="Winged helix-like DNA-binding domain superfamily/Winged helix DNA-binding domain"/>
    <property type="match status" value="1"/>
</dbReference>
<evidence type="ECO:0000259" key="7">
    <source>
        <dbReference type="PROSITE" id="PS51755"/>
    </source>
</evidence>
<dbReference type="PANTHER" id="PTHR48111:SF67">
    <property type="entry name" value="TRANSCRIPTIONAL REGULATORY PROTEIN TCTD"/>
    <property type="match status" value="1"/>
</dbReference>
<dbReference type="Proteomes" id="UP000308917">
    <property type="component" value="Unassembled WGS sequence"/>
</dbReference>
<sequence length="227" mass="25607">MHILLVEDDIDMSRALFRALERRGFEVTHCADGISALSHIKDGIGDLVVLDLNIPGLDGLHLLQRIRSQEIHTPVIVLTARGAVGDRVVGLNAGADDYLAKPFDLDELDARIRALLRRKNNVMERYVCCGRLQFERESGAFYCDNQPLEFTPREHALLKALIAKPGHAVTKERLFRLVFPLEENTQIEAVEVVVHRLRKKLLHTDTEIMTLRGLGYLLRARADVDGD</sequence>
<dbReference type="Pfam" id="PF00072">
    <property type="entry name" value="Response_reg"/>
    <property type="match status" value="1"/>
</dbReference>
<feature type="modified residue" description="4-aspartylphosphate" evidence="4">
    <location>
        <position position="51"/>
    </location>
</feature>
<proteinExistence type="predicted"/>
<dbReference type="InterPro" id="IPR001867">
    <property type="entry name" value="OmpR/PhoB-type_DNA-bd"/>
</dbReference>
<dbReference type="GO" id="GO:0006355">
    <property type="term" value="P:regulation of DNA-templated transcription"/>
    <property type="evidence" value="ECO:0007669"/>
    <property type="project" value="InterPro"/>
</dbReference>
<dbReference type="Gene3D" id="3.40.50.2300">
    <property type="match status" value="1"/>
</dbReference>
<evidence type="ECO:0000256" key="3">
    <source>
        <dbReference type="ARBA" id="ARBA00023163"/>
    </source>
</evidence>
<evidence type="ECO:0000256" key="4">
    <source>
        <dbReference type="PROSITE-ProRule" id="PRU00169"/>
    </source>
</evidence>
<dbReference type="GO" id="GO:0000156">
    <property type="term" value="F:phosphorelay response regulator activity"/>
    <property type="evidence" value="ECO:0007669"/>
    <property type="project" value="TreeGrafter"/>
</dbReference>
<dbReference type="InterPro" id="IPR039420">
    <property type="entry name" value="WalR-like"/>
</dbReference>
<evidence type="ECO:0000256" key="5">
    <source>
        <dbReference type="PROSITE-ProRule" id="PRU01091"/>
    </source>
</evidence>
<dbReference type="Pfam" id="PF00486">
    <property type="entry name" value="Trans_reg_C"/>
    <property type="match status" value="1"/>
</dbReference>
<evidence type="ECO:0000259" key="6">
    <source>
        <dbReference type="PROSITE" id="PS50110"/>
    </source>
</evidence>
<feature type="domain" description="Response regulatory" evidence="6">
    <location>
        <begin position="2"/>
        <end position="116"/>
    </location>
</feature>
<organism evidence="8 9">
    <name type="scientific">Lampropedia puyangensis</name>
    <dbReference type="NCBI Taxonomy" id="1330072"/>
    <lineage>
        <taxon>Bacteria</taxon>
        <taxon>Pseudomonadati</taxon>
        <taxon>Pseudomonadota</taxon>
        <taxon>Betaproteobacteria</taxon>
        <taxon>Burkholderiales</taxon>
        <taxon>Comamonadaceae</taxon>
        <taxon>Lampropedia</taxon>
    </lineage>
</organism>
<feature type="DNA-binding region" description="OmpR/PhoB-type" evidence="5">
    <location>
        <begin position="124"/>
        <end position="220"/>
    </location>
</feature>
<dbReference type="PROSITE" id="PS51755">
    <property type="entry name" value="OMPR_PHOB"/>
    <property type="match status" value="1"/>
</dbReference>
<dbReference type="InterPro" id="IPR036388">
    <property type="entry name" value="WH-like_DNA-bd_sf"/>
</dbReference>
<keyword evidence="2 5" id="KW-0238">DNA-binding</keyword>
<accession>A0A4S8F9V8</accession>
<comment type="caution">
    <text evidence="8">The sequence shown here is derived from an EMBL/GenBank/DDBJ whole genome shotgun (WGS) entry which is preliminary data.</text>
</comment>
<dbReference type="RefSeq" id="WP_136572283.1">
    <property type="nucleotide sequence ID" value="NZ_STFG01000002.1"/>
</dbReference>
<dbReference type="OrthoDB" id="9802426at2"/>
<keyword evidence="1" id="KW-0805">Transcription regulation</keyword>
<dbReference type="SMART" id="SM00862">
    <property type="entry name" value="Trans_reg_C"/>
    <property type="match status" value="1"/>
</dbReference>
<keyword evidence="3" id="KW-0804">Transcription</keyword>
<dbReference type="SMART" id="SM00448">
    <property type="entry name" value="REC"/>
    <property type="match status" value="1"/>
</dbReference>
<feature type="domain" description="OmpR/PhoB-type" evidence="7">
    <location>
        <begin position="124"/>
        <end position="220"/>
    </location>
</feature>
<keyword evidence="9" id="KW-1185">Reference proteome</keyword>
<evidence type="ECO:0000313" key="8">
    <source>
        <dbReference type="EMBL" id="THU04388.1"/>
    </source>
</evidence>
<dbReference type="PROSITE" id="PS50110">
    <property type="entry name" value="RESPONSE_REGULATORY"/>
    <property type="match status" value="1"/>
</dbReference>
<dbReference type="InterPro" id="IPR001789">
    <property type="entry name" value="Sig_transdc_resp-reg_receiver"/>
</dbReference>
<evidence type="ECO:0000256" key="2">
    <source>
        <dbReference type="ARBA" id="ARBA00023125"/>
    </source>
</evidence>
<name>A0A4S8F9V8_9BURK</name>
<dbReference type="CDD" id="cd00383">
    <property type="entry name" value="trans_reg_C"/>
    <property type="match status" value="1"/>
</dbReference>
<dbReference type="GO" id="GO:0005829">
    <property type="term" value="C:cytosol"/>
    <property type="evidence" value="ECO:0007669"/>
    <property type="project" value="TreeGrafter"/>
</dbReference>
<dbReference type="Gene3D" id="6.10.250.690">
    <property type="match status" value="1"/>
</dbReference>
<dbReference type="InterPro" id="IPR011006">
    <property type="entry name" value="CheY-like_superfamily"/>
</dbReference>
<dbReference type="GO" id="GO:0032993">
    <property type="term" value="C:protein-DNA complex"/>
    <property type="evidence" value="ECO:0007669"/>
    <property type="project" value="TreeGrafter"/>
</dbReference>
<evidence type="ECO:0000313" key="9">
    <source>
        <dbReference type="Proteomes" id="UP000308917"/>
    </source>
</evidence>
<evidence type="ECO:0000256" key="1">
    <source>
        <dbReference type="ARBA" id="ARBA00023015"/>
    </source>
</evidence>